<accession>A0A0D2LUV0</accession>
<protein>
    <submittedName>
        <fullName evidence="2">Uncharacterized protein</fullName>
    </submittedName>
</protein>
<dbReference type="AlphaFoldDB" id="A0A0D2LUV0"/>
<keyword evidence="3" id="KW-1185">Reference proteome</keyword>
<dbReference type="EMBL" id="KN817673">
    <property type="protein sequence ID" value="KJA14593.1"/>
    <property type="molecule type" value="Genomic_DNA"/>
</dbReference>
<feature type="region of interest" description="Disordered" evidence="1">
    <location>
        <begin position="1"/>
        <end position="23"/>
    </location>
</feature>
<organism evidence="2 3">
    <name type="scientific">Hypholoma sublateritium (strain FD-334 SS-4)</name>
    <dbReference type="NCBI Taxonomy" id="945553"/>
    <lineage>
        <taxon>Eukaryota</taxon>
        <taxon>Fungi</taxon>
        <taxon>Dikarya</taxon>
        <taxon>Basidiomycota</taxon>
        <taxon>Agaricomycotina</taxon>
        <taxon>Agaricomycetes</taxon>
        <taxon>Agaricomycetidae</taxon>
        <taxon>Agaricales</taxon>
        <taxon>Agaricineae</taxon>
        <taxon>Strophariaceae</taxon>
        <taxon>Hypholoma</taxon>
    </lineage>
</organism>
<reference evidence="3" key="1">
    <citation type="submission" date="2014-04" db="EMBL/GenBank/DDBJ databases">
        <title>Evolutionary Origins and Diversification of the Mycorrhizal Mutualists.</title>
        <authorList>
            <consortium name="DOE Joint Genome Institute"/>
            <consortium name="Mycorrhizal Genomics Consortium"/>
            <person name="Kohler A."/>
            <person name="Kuo A."/>
            <person name="Nagy L.G."/>
            <person name="Floudas D."/>
            <person name="Copeland A."/>
            <person name="Barry K.W."/>
            <person name="Cichocki N."/>
            <person name="Veneault-Fourrey C."/>
            <person name="LaButti K."/>
            <person name="Lindquist E.A."/>
            <person name="Lipzen A."/>
            <person name="Lundell T."/>
            <person name="Morin E."/>
            <person name="Murat C."/>
            <person name="Riley R."/>
            <person name="Ohm R."/>
            <person name="Sun H."/>
            <person name="Tunlid A."/>
            <person name="Henrissat B."/>
            <person name="Grigoriev I.V."/>
            <person name="Hibbett D.S."/>
            <person name="Martin F."/>
        </authorList>
    </citation>
    <scope>NUCLEOTIDE SEQUENCE [LARGE SCALE GENOMIC DNA]</scope>
    <source>
        <strain evidence="3">FD-334 SS-4</strain>
    </source>
</reference>
<name>A0A0D2LUV0_HYPSF</name>
<evidence type="ECO:0000256" key="1">
    <source>
        <dbReference type="SAM" id="MobiDB-lite"/>
    </source>
</evidence>
<proteinExistence type="predicted"/>
<evidence type="ECO:0000313" key="3">
    <source>
        <dbReference type="Proteomes" id="UP000054270"/>
    </source>
</evidence>
<sequence>MHNVESKVGTRHGPPRYLYLNSQPSNAPSSSRCHYDHPYGCAYPFRQAQNRIQLACPRKTAPLSSSSALPPRHTRRYDTAVSDALDSAIVFRARSCVLHVLRHPPYHASSTSPQWTRAPSTLLDTSDDNLWQTHLTRGPVQSSHVPPVVRVLSSQVLAHAPSPVQASTPCDNVAAARPMTLTSLYSPPPHVPPPYHPPTPAPLFFASIPSRIDDPCRMHMISIFVVSPSPSLSAQVHYRQANLKQFCGVPPTEQ</sequence>
<gene>
    <name evidence="2" type="ORF">HYPSUDRAFT_208592</name>
</gene>
<evidence type="ECO:0000313" key="2">
    <source>
        <dbReference type="EMBL" id="KJA14593.1"/>
    </source>
</evidence>
<dbReference type="Proteomes" id="UP000054270">
    <property type="component" value="Unassembled WGS sequence"/>
</dbReference>